<dbReference type="InterPro" id="IPR052169">
    <property type="entry name" value="CW_Biosynth-Accessory"/>
</dbReference>
<gene>
    <name evidence="3" type="ORF">SPI_05446</name>
</gene>
<dbReference type="Proteomes" id="UP000076874">
    <property type="component" value="Unassembled WGS sequence"/>
</dbReference>
<comment type="caution">
    <text evidence="3">The sequence shown here is derived from an EMBL/GenBank/DDBJ whole genome shotgun (WGS) entry which is preliminary data.</text>
</comment>
<sequence length="519" mass="57781">MPNALSLRPPATFRRQGDAELAMRIKDDFKVVAVGDLIQMVPISKRNDPDIQALVALTRSGDVTFANSENVIVDHVTYRGPISHMEAPASVADDWASMGIDMVCKANNHTHDNGDPGLLENLAQLSRVGITSVGADYNLQEARMARLRATPKGTVAFVGAYAKTEDYSQLYGLPRGHPVIVTATQLQQLRAMRDALVARSHEVPNPIDVPPDVHGSVLIFGRLFQLADGAEETAEAISIQKRLEHHLNSRGTIATAINELRLKVAHSVTAEQLAQLRAIAHDEGTGDTLDAWGVRFKAAPAPGEYTYEMNRQDLREILREVRTAKQFSDFTGVTIHWHQNRFSFQKYSFDHYPPQFQVDFAHAVIDNGADFFFAHGVHTLKGVEIYKGKPIFYGVSNYIFQEQIFRSWRDDAERPPVPLEGPLLGEGEINESRWAWLSRRENLKALLVTAQYKEAVLSEVLLYPAELGIVDRPSSEFGTPKRPTLEVAQEILEDVVEYSKPFGTKITIENGVGKIVLLN</sequence>
<dbReference type="EMBL" id="AZHD01000009">
    <property type="protein sequence ID" value="OAA60322.1"/>
    <property type="molecule type" value="Genomic_DNA"/>
</dbReference>
<evidence type="ECO:0000259" key="2">
    <source>
        <dbReference type="SMART" id="SM00854"/>
    </source>
</evidence>
<dbReference type="Pfam" id="PF09587">
    <property type="entry name" value="PGA_cap"/>
    <property type="match status" value="2"/>
</dbReference>
<dbReference type="OrthoDB" id="189619at2759"/>
<comment type="similarity">
    <text evidence="1">Belongs to the CapA family.</text>
</comment>
<accession>A0A167T8D1</accession>
<evidence type="ECO:0000313" key="3">
    <source>
        <dbReference type="EMBL" id="OAA60322.1"/>
    </source>
</evidence>
<organism evidence="3 4">
    <name type="scientific">Niveomyces insectorum RCEF 264</name>
    <dbReference type="NCBI Taxonomy" id="1081102"/>
    <lineage>
        <taxon>Eukaryota</taxon>
        <taxon>Fungi</taxon>
        <taxon>Dikarya</taxon>
        <taxon>Ascomycota</taxon>
        <taxon>Pezizomycotina</taxon>
        <taxon>Sordariomycetes</taxon>
        <taxon>Hypocreomycetidae</taxon>
        <taxon>Hypocreales</taxon>
        <taxon>Cordycipitaceae</taxon>
        <taxon>Niveomyces</taxon>
    </lineage>
</organism>
<dbReference type="PANTHER" id="PTHR33393">
    <property type="entry name" value="POLYGLUTAMINE SYNTHESIS ACCESSORY PROTEIN RV0574C-RELATED"/>
    <property type="match status" value="1"/>
</dbReference>
<keyword evidence="4" id="KW-1185">Reference proteome</keyword>
<dbReference type="SMART" id="SM00854">
    <property type="entry name" value="PGA_cap"/>
    <property type="match status" value="1"/>
</dbReference>
<reference evidence="3 4" key="1">
    <citation type="journal article" date="2016" name="Genome Biol. Evol.">
        <title>Divergent and convergent evolution of fungal pathogenicity.</title>
        <authorList>
            <person name="Shang Y."/>
            <person name="Xiao G."/>
            <person name="Zheng P."/>
            <person name="Cen K."/>
            <person name="Zhan S."/>
            <person name="Wang C."/>
        </authorList>
    </citation>
    <scope>NUCLEOTIDE SEQUENCE [LARGE SCALE GENOMIC DNA]</scope>
    <source>
        <strain evidence="3 4">RCEF 264</strain>
    </source>
</reference>
<protein>
    <submittedName>
        <fullName evidence="3">Capsule synthesis protein, CapA</fullName>
    </submittedName>
</protein>
<dbReference type="InterPro" id="IPR029052">
    <property type="entry name" value="Metallo-depent_PP-like"/>
</dbReference>
<proteinExistence type="inferred from homology"/>
<evidence type="ECO:0000313" key="4">
    <source>
        <dbReference type="Proteomes" id="UP000076874"/>
    </source>
</evidence>
<dbReference type="PANTHER" id="PTHR33393:SF13">
    <property type="entry name" value="PGA BIOSYNTHESIS PROTEIN CAPA"/>
    <property type="match status" value="1"/>
</dbReference>
<dbReference type="InterPro" id="IPR019079">
    <property type="entry name" value="Capsule_synth_CapA"/>
</dbReference>
<name>A0A167T8D1_9HYPO</name>
<feature type="domain" description="Capsule synthesis protein CapA" evidence="2">
    <location>
        <begin position="30"/>
        <end position="402"/>
    </location>
</feature>
<dbReference type="SUPFAM" id="SSF56300">
    <property type="entry name" value="Metallo-dependent phosphatases"/>
    <property type="match status" value="2"/>
</dbReference>
<dbReference type="AlphaFoldDB" id="A0A167T8D1"/>
<evidence type="ECO:0000256" key="1">
    <source>
        <dbReference type="ARBA" id="ARBA00005662"/>
    </source>
</evidence>